<dbReference type="STRING" id="639283.Snov_1146"/>
<dbReference type="Proteomes" id="UP000006633">
    <property type="component" value="Chromosome"/>
</dbReference>
<sequence>MRKRRLVFLTVLGLAGMAVLQGFAPMPEDGSLVRIERASVRYREPGEFIDGTRPVNGPIGEIAAKKPFAIMKGQVTRGDYDRCVAAKGCKALDGAGDSALPVVGISFHDAVAYAEWLSRETGQNWRLPTDREWALAAGSRYRDDAYTEISDPANPSRRWIATYDAEAAAEQALDPTPKPAGAFGANEHGLLDLAGNVWEWTSTCYVRHRTDPATGAATEVENCGVRIAEGRHRAYMTGFFRDPKAGACSVGIPPANLGMRLVRGEGRLREWFGL</sequence>
<dbReference type="InterPro" id="IPR042095">
    <property type="entry name" value="SUMF_sf"/>
</dbReference>
<dbReference type="InterPro" id="IPR051043">
    <property type="entry name" value="Sulfatase_Mod_Factor_Kinase"/>
</dbReference>
<dbReference type="InterPro" id="IPR016187">
    <property type="entry name" value="CTDL_fold"/>
</dbReference>
<reference evidence="3 4" key="1">
    <citation type="journal article" date="2012" name="Stand. Genomic Sci.">
        <title>Complete genome sequence of the facultatively chemolithoautotrophic and methylotrophic alpha Proteobacterium Starkeya novella type strain (ATCC 8093(T)).</title>
        <authorList>
            <person name="Kappler U."/>
            <person name="Davenport K."/>
            <person name="Beatson S."/>
            <person name="Lucas S."/>
            <person name="Lapidus A."/>
            <person name="Copeland A."/>
            <person name="Berry K.W."/>
            <person name="Glavina Del Rio T."/>
            <person name="Hammon N."/>
            <person name="Dalin E."/>
            <person name="Tice H."/>
            <person name="Pitluck S."/>
            <person name="Richardson P."/>
            <person name="Bruce D."/>
            <person name="Goodwin L.A."/>
            <person name="Han C."/>
            <person name="Tapia R."/>
            <person name="Detter J.C."/>
            <person name="Chang Y.J."/>
            <person name="Jeffries C.D."/>
            <person name="Land M."/>
            <person name="Hauser L."/>
            <person name="Kyrpides N.C."/>
            <person name="Goker M."/>
            <person name="Ivanova N."/>
            <person name="Klenk H.P."/>
            <person name="Woyke T."/>
        </authorList>
    </citation>
    <scope>NUCLEOTIDE SEQUENCE [LARGE SCALE GENOMIC DNA]</scope>
    <source>
        <strain evidence="4">ATCC 8093 / DSM 506 / JCM 20403 / CCM 1077 / IAM 12100 / NBRC 12443 / NCIMB 10456</strain>
    </source>
</reference>
<gene>
    <name evidence="3" type="ordered locus">Snov_1146</name>
</gene>
<keyword evidence="1" id="KW-0732">Signal</keyword>
<dbReference type="PANTHER" id="PTHR23150">
    <property type="entry name" value="SULFATASE MODIFYING FACTOR 1, 2"/>
    <property type="match status" value="1"/>
</dbReference>
<name>D7A7L7_ANCN5</name>
<feature type="signal peptide" evidence="1">
    <location>
        <begin position="1"/>
        <end position="24"/>
    </location>
</feature>
<evidence type="ECO:0000259" key="2">
    <source>
        <dbReference type="Pfam" id="PF03781"/>
    </source>
</evidence>
<dbReference type="Pfam" id="PF03781">
    <property type="entry name" value="FGE-sulfatase"/>
    <property type="match status" value="1"/>
</dbReference>
<dbReference type="OrthoDB" id="9768004at2"/>
<evidence type="ECO:0000313" key="3">
    <source>
        <dbReference type="EMBL" id="ADH88465.1"/>
    </source>
</evidence>
<dbReference type="EMBL" id="CP002026">
    <property type="protein sequence ID" value="ADH88465.1"/>
    <property type="molecule type" value="Genomic_DNA"/>
</dbReference>
<dbReference type="InterPro" id="IPR005532">
    <property type="entry name" value="SUMF_dom"/>
</dbReference>
<feature type="chain" id="PRO_5003092259" description="Sulfatase-modifying factor enzyme-like domain-containing protein" evidence="1">
    <location>
        <begin position="25"/>
        <end position="274"/>
    </location>
</feature>
<dbReference type="RefSeq" id="WP_013165970.1">
    <property type="nucleotide sequence ID" value="NC_014217.1"/>
</dbReference>
<evidence type="ECO:0000313" key="4">
    <source>
        <dbReference type="Proteomes" id="UP000006633"/>
    </source>
</evidence>
<evidence type="ECO:0000256" key="1">
    <source>
        <dbReference type="SAM" id="SignalP"/>
    </source>
</evidence>
<dbReference type="eggNOG" id="COG1262">
    <property type="taxonomic scope" value="Bacteria"/>
</dbReference>
<dbReference type="Gene3D" id="3.90.1580.10">
    <property type="entry name" value="paralog of FGE (formylglycine-generating enzyme)"/>
    <property type="match status" value="1"/>
</dbReference>
<organism evidence="3 4">
    <name type="scientific">Ancylobacter novellus (strain ATCC 8093 / DSM 506 / JCM 20403 / CCM 1077 / IAM 12100 / NBRC 12443 / NCIMB 10456)</name>
    <name type="common">Starkeya novella</name>
    <dbReference type="NCBI Taxonomy" id="639283"/>
    <lineage>
        <taxon>Bacteria</taxon>
        <taxon>Pseudomonadati</taxon>
        <taxon>Pseudomonadota</taxon>
        <taxon>Alphaproteobacteria</taxon>
        <taxon>Hyphomicrobiales</taxon>
        <taxon>Xanthobacteraceae</taxon>
        <taxon>Ancylobacter</taxon>
    </lineage>
</organism>
<dbReference type="SUPFAM" id="SSF56436">
    <property type="entry name" value="C-type lectin-like"/>
    <property type="match status" value="1"/>
</dbReference>
<accession>D7A7L7</accession>
<dbReference type="PANTHER" id="PTHR23150:SF19">
    <property type="entry name" value="FORMYLGLYCINE-GENERATING ENZYME"/>
    <property type="match status" value="1"/>
</dbReference>
<dbReference type="GO" id="GO:0120147">
    <property type="term" value="F:formylglycine-generating oxidase activity"/>
    <property type="evidence" value="ECO:0007669"/>
    <property type="project" value="TreeGrafter"/>
</dbReference>
<dbReference type="KEGG" id="sno:Snov_1146"/>
<dbReference type="AlphaFoldDB" id="D7A7L7"/>
<dbReference type="HOGENOM" id="CLU_012431_3_0_5"/>
<feature type="domain" description="Sulfatase-modifying factor enzyme-like" evidence="2">
    <location>
        <begin position="45"/>
        <end position="263"/>
    </location>
</feature>
<keyword evidence="4" id="KW-1185">Reference proteome</keyword>
<protein>
    <recommendedName>
        <fullName evidence="2">Sulfatase-modifying factor enzyme-like domain-containing protein</fullName>
    </recommendedName>
</protein>
<proteinExistence type="predicted"/>